<sequence length="42" mass="5101">HNKGETTWQDQTHANCLKDGNRNHVVENRQKYVEWTTVRYDE</sequence>
<evidence type="ECO:0000313" key="2">
    <source>
        <dbReference type="Proteomes" id="UP000288216"/>
    </source>
</evidence>
<evidence type="ECO:0000313" key="1">
    <source>
        <dbReference type="EMBL" id="GCB75076.1"/>
    </source>
</evidence>
<accession>A0A401PPK2</accession>
<reference evidence="1 2" key="1">
    <citation type="journal article" date="2018" name="Nat. Ecol. Evol.">
        <title>Shark genomes provide insights into elasmobranch evolution and the origin of vertebrates.</title>
        <authorList>
            <person name="Hara Y"/>
            <person name="Yamaguchi K"/>
            <person name="Onimaru K"/>
            <person name="Kadota M"/>
            <person name="Koyanagi M"/>
            <person name="Keeley SD"/>
            <person name="Tatsumi K"/>
            <person name="Tanaka K"/>
            <person name="Motone F"/>
            <person name="Kageyama Y"/>
            <person name="Nozu R"/>
            <person name="Adachi N"/>
            <person name="Nishimura O"/>
            <person name="Nakagawa R"/>
            <person name="Tanegashima C"/>
            <person name="Kiyatake I"/>
            <person name="Matsumoto R"/>
            <person name="Murakumo K"/>
            <person name="Nishida K"/>
            <person name="Terakita A"/>
            <person name="Kuratani S"/>
            <person name="Sato K"/>
            <person name="Hyodo S Kuraku.S."/>
        </authorList>
    </citation>
    <scope>NUCLEOTIDE SEQUENCE [LARGE SCALE GENOMIC DNA]</scope>
</reference>
<comment type="caution">
    <text evidence="1">The sequence shown here is derived from an EMBL/GenBank/DDBJ whole genome shotgun (WGS) entry which is preliminary data.</text>
</comment>
<dbReference type="AlphaFoldDB" id="A0A401PPK2"/>
<feature type="non-terminal residue" evidence="1">
    <location>
        <position position="1"/>
    </location>
</feature>
<gene>
    <name evidence="1" type="ORF">scyTo_0018951</name>
</gene>
<organism evidence="1 2">
    <name type="scientific">Scyliorhinus torazame</name>
    <name type="common">Cloudy catshark</name>
    <name type="synonym">Catulus torazame</name>
    <dbReference type="NCBI Taxonomy" id="75743"/>
    <lineage>
        <taxon>Eukaryota</taxon>
        <taxon>Metazoa</taxon>
        <taxon>Chordata</taxon>
        <taxon>Craniata</taxon>
        <taxon>Vertebrata</taxon>
        <taxon>Chondrichthyes</taxon>
        <taxon>Elasmobranchii</taxon>
        <taxon>Galeomorphii</taxon>
        <taxon>Galeoidea</taxon>
        <taxon>Carcharhiniformes</taxon>
        <taxon>Scyliorhinidae</taxon>
        <taxon>Scyliorhinus</taxon>
    </lineage>
</organism>
<name>A0A401PPK2_SCYTO</name>
<proteinExistence type="predicted"/>
<dbReference type="Proteomes" id="UP000288216">
    <property type="component" value="Unassembled WGS sequence"/>
</dbReference>
<protein>
    <submittedName>
        <fullName evidence="1">Uncharacterized protein</fullName>
    </submittedName>
</protein>
<dbReference type="EMBL" id="BFAA01013667">
    <property type="protein sequence ID" value="GCB75076.1"/>
    <property type="molecule type" value="Genomic_DNA"/>
</dbReference>
<keyword evidence="2" id="KW-1185">Reference proteome</keyword>